<evidence type="ECO:0000256" key="1">
    <source>
        <dbReference type="SAM" id="MobiDB-lite"/>
    </source>
</evidence>
<dbReference type="Proteomes" id="UP000009038">
    <property type="component" value="Unassembled WGS sequence"/>
</dbReference>
<feature type="region of interest" description="Disordered" evidence="1">
    <location>
        <begin position="20"/>
        <end position="42"/>
    </location>
</feature>
<organism evidence="2 3">
    <name type="scientific">Aspergillus niger (strain ATCC 1015 / CBS 113.46 / FGSC A1144 / LSHB Ac4 / NCTC 3858a / NRRL 328 / USDA 3528.7)</name>
    <dbReference type="NCBI Taxonomy" id="380704"/>
    <lineage>
        <taxon>Eukaryota</taxon>
        <taxon>Fungi</taxon>
        <taxon>Dikarya</taxon>
        <taxon>Ascomycota</taxon>
        <taxon>Pezizomycotina</taxon>
        <taxon>Eurotiomycetes</taxon>
        <taxon>Eurotiomycetidae</taxon>
        <taxon>Eurotiales</taxon>
        <taxon>Aspergillaceae</taxon>
        <taxon>Aspergillus</taxon>
        <taxon>Aspergillus subgen. Circumdati</taxon>
    </lineage>
</organism>
<reference evidence="2 3" key="1">
    <citation type="journal article" date="2011" name="Genome Res.">
        <title>Comparative genomics of citric-acid-producing Aspergillus niger ATCC 1015 versus enzyme-producing CBS 513.88.</title>
        <authorList>
            <person name="Andersen M.R."/>
            <person name="Salazar M.P."/>
            <person name="Schaap P.J."/>
            <person name="van de Vondervoort P.J."/>
            <person name="Culley D."/>
            <person name="Thykaer J."/>
            <person name="Frisvad J.C."/>
            <person name="Nielsen K.F."/>
            <person name="Albang R."/>
            <person name="Albermann K."/>
            <person name="Berka R.M."/>
            <person name="Braus G.H."/>
            <person name="Braus-Stromeyer S.A."/>
            <person name="Corrochano L.M."/>
            <person name="Dai Z."/>
            <person name="van Dijck P.W."/>
            <person name="Hofmann G."/>
            <person name="Lasure L.L."/>
            <person name="Magnuson J.K."/>
            <person name="Menke H."/>
            <person name="Meijer M."/>
            <person name="Meijer S.L."/>
            <person name="Nielsen J.B."/>
            <person name="Nielsen M.L."/>
            <person name="van Ooyen A.J."/>
            <person name="Pel H.J."/>
            <person name="Poulsen L."/>
            <person name="Samson R.A."/>
            <person name="Stam H."/>
            <person name="Tsang A."/>
            <person name="van den Brink J.M."/>
            <person name="Atkins A."/>
            <person name="Aerts A."/>
            <person name="Shapiro H."/>
            <person name="Pangilinan J."/>
            <person name="Salamov A."/>
            <person name="Lou Y."/>
            <person name="Lindquist E."/>
            <person name="Lucas S."/>
            <person name="Grimwood J."/>
            <person name="Grigoriev I.V."/>
            <person name="Kubicek C.P."/>
            <person name="Martinez D."/>
            <person name="van Peij N.N."/>
            <person name="Roubos J.A."/>
            <person name="Nielsen J."/>
            <person name="Baker S.E."/>
        </authorList>
    </citation>
    <scope>NUCLEOTIDE SEQUENCE [LARGE SCALE GENOMIC DNA]</scope>
    <source>
        <strain evidence="3">ATCC 1015 / CBS 113.46 / FGSC A1144 / LSHB Ac4 / NCTC 3858a / NRRL 328 / USDA 3528.7</strain>
    </source>
</reference>
<accession>G3XQU7</accession>
<name>G3XQU7_ASPNA</name>
<dbReference type="VEuPathDB" id="FungiDB:ASPNIDRAFT2_36381"/>
<evidence type="ECO:0000313" key="2">
    <source>
        <dbReference type="EMBL" id="EHA26195.1"/>
    </source>
</evidence>
<protein>
    <submittedName>
        <fullName evidence="2">Uncharacterized protein</fullName>
    </submittedName>
</protein>
<comment type="caution">
    <text evidence="2">The sequence shown here is derived from an EMBL/GenBank/DDBJ whole genome shotgun (WGS) entry which is preliminary data.</text>
</comment>
<sequence>MSRKLDGILTNTSHTFSTTRISGASVSVERSLPPEDQIPQSHGSLLEADAEQDADRRAMMEHHDFPRCRTMFSVLFTGGGSGTVVTTVRRSTVVVVALPVRRLVTPRNKRTKRKTKLWLDVWLTKKWWTAIMFIHLVSMEIIPGLVPSIYDGSFINNETLSYHQAELIPGAGVTASTNIFSYLPPAKSGIKEILPTPRALVYHQSRMALGVGKTAKEKSIRAPRSSSSTKAKWQRLMSSVIQSVDDFDYQIFQPSLTFMSTTNLLNLHFQTEHALSVRADACRIEI</sequence>
<dbReference type="HOGENOM" id="CLU_973118_0_0_1"/>
<dbReference type="EMBL" id="ACJE01000004">
    <property type="protein sequence ID" value="EHA26195.1"/>
    <property type="molecule type" value="Genomic_DNA"/>
</dbReference>
<gene>
    <name evidence="2" type="ORF">ASPNIDRAFT_36381</name>
</gene>
<dbReference type="AlphaFoldDB" id="G3XQU7"/>
<evidence type="ECO:0000313" key="3">
    <source>
        <dbReference type="Proteomes" id="UP000009038"/>
    </source>
</evidence>
<proteinExistence type="predicted"/>